<keyword evidence="2" id="KW-1185">Reference proteome</keyword>
<dbReference type="AlphaFoldDB" id="A0A4Q0SHT8"/>
<reference evidence="1 2" key="1">
    <citation type="submission" date="2015-04" db="EMBL/GenBank/DDBJ databases">
        <title>Comparative genomics of rhizobia nodulating Arachis hypogaea in China.</title>
        <authorList>
            <person name="Li Y."/>
        </authorList>
    </citation>
    <scope>NUCLEOTIDE SEQUENCE [LARGE SCALE GENOMIC DNA]</scope>
    <source>
        <strain evidence="1 2">CCBAU 51757</strain>
    </source>
</reference>
<dbReference type="Proteomes" id="UP000289546">
    <property type="component" value="Unassembled WGS sequence"/>
</dbReference>
<accession>A0A4Q0SHT8</accession>
<organism evidence="1 2">
    <name type="scientific">Bradyrhizobium nanningense</name>
    <dbReference type="NCBI Taxonomy" id="1325118"/>
    <lineage>
        <taxon>Bacteria</taxon>
        <taxon>Pseudomonadati</taxon>
        <taxon>Pseudomonadota</taxon>
        <taxon>Alphaproteobacteria</taxon>
        <taxon>Hyphomicrobiales</taxon>
        <taxon>Nitrobacteraceae</taxon>
        <taxon>Bradyrhizobium</taxon>
    </lineage>
</organism>
<proteinExistence type="predicted"/>
<name>A0A4Q0SHT8_9BRAD</name>
<protein>
    <submittedName>
        <fullName evidence="1">Uncharacterized protein</fullName>
    </submittedName>
</protein>
<sequence length="70" mass="7570">MLSHRRIITLWAKAEGIPNVEVVGVSGMSSTSLWLNTNKPEIKSLKDCTSKDKIALPGIKTSLATPGCFK</sequence>
<comment type="caution">
    <text evidence="1">The sequence shown here is derived from an EMBL/GenBank/DDBJ whole genome shotgun (WGS) entry which is preliminary data.</text>
</comment>
<dbReference type="EMBL" id="LBJQ01000001">
    <property type="protein sequence ID" value="RXH38722.1"/>
    <property type="molecule type" value="Genomic_DNA"/>
</dbReference>
<gene>
    <name evidence="1" type="ORF">XH99_00205</name>
</gene>
<evidence type="ECO:0000313" key="1">
    <source>
        <dbReference type="EMBL" id="RXH38722.1"/>
    </source>
</evidence>
<evidence type="ECO:0000313" key="2">
    <source>
        <dbReference type="Proteomes" id="UP000289546"/>
    </source>
</evidence>
<dbReference type="RefSeq" id="WP_128915998.1">
    <property type="nucleotide sequence ID" value="NZ_LBJQ01000001.1"/>
</dbReference>